<evidence type="ECO:0000313" key="4">
    <source>
        <dbReference type="EMBL" id="PWN33724.1"/>
    </source>
</evidence>
<dbReference type="SUPFAM" id="SSF52317">
    <property type="entry name" value="Class I glutamine amidotransferase-like"/>
    <property type="match status" value="1"/>
</dbReference>
<dbReference type="RefSeq" id="XP_025354026.1">
    <property type="nucleotide sequence ID" value="XM_025497356.1"/>
</dbReference>
<dbReference type="GO" id="GO:0016740">
    <property type="term" value="F:transferase activity"/>
    <property type="evidence" value="ECO:0007669"/>
    <property type="project" value="UniProtKB-KW"/>
</dbReference>
<dbReference type="PANTHER" id="PTHR40469">
    <property type="entry name" value="SECRETED GLYCOSYL HYDROLASE"/>
    <property type="match status" value="1"/>
</dbReference>
<keyword evidence="2" id="KW-0732">Signal</keyword>
<dbReference type="PANTHER" id="PTHR40469:SF2">
    <property type="entry name" value="GALACTOSE-BINDING DOMAIN-LIKE SUPERFAMILY PROTEIN"/>
    <property type="match status" value="1"/>
</dbReference>
<dbReference type="Proteomes" id="UP000245771">
    <property type="component" value="Unassembled WGS sequence"/>
</dbReference>
<feature type="signal peptide" evidence="2">
    <location>
        <begin position="1"/>
        <end position="25"/>
    </location>
</feature>
<dbReference type="Gene3D" id="3.40.50.880">
    <property type="match status" value="1"/>
</dbReference>
<keyword evidence="4" id="KW-0315">Glutamine amidotransferase</keyword>
<dbReference type="AlphaFoldDB" id="A0A316V905"/>
<dbReference type="OrthoDB" id="3482285at2759"/>
<accession>A0A316V905</accession>
<dbReference type="InterPro" id="IPR029010">
    <property type="entry name" value="ThuA-like"/>
</dbReference>
<keyword evidence="4" id="KW-0808">Transferase</keyword>
<feature type="compositionally biased region" description="Polar residues" evidence="1">
    <location>
        <begin position="316"/>
        <end position="329"/>
    </location>
</feature>
<evidence type="ECO:0000313" key="5">
    <source>
        <dbReference type="Proteomes" id="UP000245771"/>
    </source>
</evidence>
<dbReference type="EMBL" id="KZ819604">
    <property type="protein sequence ID" value="PWN33724.1"/>
    <property type="molecule type" value="Genomic_DNA"/>
</dbReference>
<feature type="region of interest" description="Disordered" evidence="1">
    <location>
        <begin position="305"/>
        <end position="338"/>
    </location>
</feature>
<gene>
    <name evidence="4" type="ORF">FA14DRAFT_147700</name>
</gene>
<feature type="chain" id="PRO_5016255739" evidence="2">
    <location>
        <begin position="26"/>
        <end position="338"/>
    </location>
</feature>
<evidence type="ECO:0000256" key="1">
    <source>
        <dbReference type="SAM" id="MobiDB-lite"/>
    </source>
</evidence>
<dbReference type="InterPro" id="IPR029062">
    <property type="entry name" value="Class_I_gatase-like"/>
</dbReference>
<feature type="region of interest" description="Disordered" evidence="1">
    <location>
        <begin position="220"/>
        <end position="264"/>
    </location>
</feature>
<evidence type="ECO:0000259" key="3">
    <source>
        <dbReference type="Pfam" id="PF06283"/>
    </source>
</evidence>
<sequence>MVSVPPQVRLISFVALFAFFQSASAIQQLLAFDKISEGAYRHESIPTAIDVITRLGNGQIVLNTTSADVTVANDKQKWNTTVSDDDSLWEDPNYLSQFDAIAFVMTADKDDGSTTLLSPQAKVNFAKYIQNGGGFIGFHVACGCLYDTPFYGRLVGAYFDYHPEIQPVGIKALTNNNPSTSKFPASFQINEEVYHYRTDPRLLPSAPIVLLSNSTVFNDPQAANRTRSDGPPPRPLAWVRSGNLLDAPSTPLGQGMDDPEYGPKYSGGPGRMFYTSLGHLNETWQQIPMQAHVAGGISWVMASPTCRSRKGDSPLKEQSSPSDVPNSAIRSRRYHSKR</sequence>
<protein>
    <submittedName>
        <fullName evidence="4">Class I glutamine amidotransferase-like protein</fullName>
    </submittedName>
</protein>
<reference evidence="4 5" key="1">
    <citation type="journal article" date="2018" name="Mol. Biol. Evol.">
        <title>Broad Genomic Sampling Reveals a Smut Pathogenic Ancestry of the Fungal Clade Ustilaginomycotina.</title>
        <authorList>
            <person name="Kijpornyongpan T."/>
            <person name="Mondo S.J."/>
            <person name="Barry K."/>
            <person name="Sandor L."/>
            <person name="Lee J."/>
            <person name="Lipzen A."/>
            <person name="Pangilinan J."/>
            <person name="LaButti K."/>
            <person name="Hainaut M."/>
            <person name="Henrissat B."/>
            <person name="Grigoriev I.V."/>
            <person name="Spatafora J.W."/>
            <person name="Aime M.C."/>
        </authorList>
    </citation>
    <scope>NUCLEOTIDE SEQUENCE [LARGE SCALE GENOMIC DNA]</scope>
    <source>
        <strain evidence="4 5">MCA 3882</strain>
    </source>
</reference>
<organism evidence="4 5">
    <name type="scientific">Meira miltonrushii</name>
    <dbReference type="NCBI Taxonomy" id="1280837"/>
    <lineage>
        <taxon>Eukaryota</taxon>
        <taxon>Fungi</taxon>
        <taxon>Dikarya</taxon>
        <taxon>Basidiomycota</taxon>
        <taxon>Ustilaginomycotina</taxon>
        <taxon>Exobasidiomycetes</taxon>
        <taxon>Exobasidiales</taxon>
        <taxon>Brachybasidiaceae</taxon>
        <taxon>Meira</taxon>
    </lineage>
</organism>
<evidence type="ECO:0000256" key="2">
    <source>
        <dbReference type="SAM" id="SignalP"/>
    </source>
</evidence>
<dbReference type="InParanoid" id="A0A316V905"/>
<feature type="domain" description="ThuA-like" evidence="3">
    <location>
        <begin position="38"/>
        <end position="300"/>
    </location>
</feature>
<keyword evidence="5" id="KW-1185">Reference proteome</keyword>
<dbReference type="Pfam" id="PF06283">
    <property type="entry name" value="ThuA"/>
    <property type="match status" value="1"/>
</dbReference>
<dbReference type="GeneID" id="37019137"/>
<name>A0A316V905_9BASI</name>
<proteinExistence type="predicted"/>